<gene>
    <name evidence="4" type="ORF">ACFSUF_02580</name>
</gene>
<dbReference type="Proteomes" id="UP001597541">
    <property type="component" value="Unassembled WGS sequence"/>
</dbReference>
<feature type="region of interest" description="Disordered" evidence="1">
    <location>
        <begin position="27"/>
        <end position="72"/>
    </location>
</feature>
<organism evidence="4 5">
    <name type="scientific">Paenibacillus gansuensis</name>
    <dbReference type="NCBI Taxonomy" id="306542"/>
    <lineage>
        <taxon>Bacteria</taxon>
        <taxon>Bacillati</taxon>
        <taxon>Bacillota</taxon>
        <taxon>Bacilli</taxon>
        <taxon>Bacillales</taxon>
        <taxon>Paenibacillaceae</taxon>
        <taxon>Paenibacillus</taxon>
    </lineage>
</organism>
<proteinExistence type="predicted"/>
<dbReference type="EMBL" id="JBHUME010000002">
    <property type="protein sequence ID" value="MFD2611304.1"/>
    <property type="molecule type" value="Genomic_DNA"/>
</dbReference>
<dbReference type="RefSeq" id="WP_377599798.1">
    <property type="nucleotide sequence ID" value="NZ_JBHUME010000002.1"/>
</dbReference>
<evidence type="ECO:0000313" key="5">
    <source>
        <dbReference type="Proteomes" id="UP001597541"/>
    </source>
</evidence>
<comment type="caution">
    <text evidence="4">The sequence shown here is derived from an EMBL/GenBank/DDBJ whole genome shotgun (WGS) entry which is preliminary data.</text>
</comment>
<keyword evidence="5" id="KW-1185">Reference proteome</keyword>
<evidence type="ECO:0000256" key="2">
    <source>
        <dbReference type="SAM" id="SignalP"/>
    </source>
</evidence>
<feature type="signal peptide" evidence="2">
    <location>
        <begin position="1"/>
        <end position="21"/>
    </location>
</feature>
<evidence type="ECO:0000256" key="1">
    <source>
        <dbReference type="SAM" id="MobiDB-lite"/>
    </source>
</evidence>
<name>A0ABW5P870_9BACL</name>
<dbReference type="Pfam" id="PF12010">
    <property type="entry name" value="DUF3502"/>
    <property type="match status" value="1"/>
</dbReference>
<protein>
    <submittedName>
        <fullName evidence="4">DUF3502 domain-containing protein</fullName>
    </submittedName>
</protein>
<dbReference type="InterPro" id="IPR022627">
    <property type="entry name" value="DUF3502"/>
</dbReference>
<feature type="domain" description="DUF3502" evidence="3">
    <location>
        <begin position="477"/>
        <end position="546"/>
    </location>
</feature>
<evidence type="ECO:0000313" key="4">
    <source>
        <dbReference type="EMBL" id="MFD2611304.1"/>
    </source>
</evidence>
<dbReference type="SUPFAM" id="SSF53850">
    <property type="entry name" value="Periplasmic binding protein-like II"/>
    <property type="match status" value="1"/>
</dbReference>
<keyword evidence="2" id="KW-0732">Signal</keyword>
<feature type="compositionally biased region" description="Low complexity" evidence="1">
    <location>
        <begin position="27"/>
        <end position="54"/>
    </location>
</feature>
<dbReference type="Gene3D" id="3.40.190.10">
    <property type="entry name" value="Periplasmic binding protein-like II"/>
    <property type="match status" value="2"/>
</dbReference>
<feature type="chain" id="PRO_5045576616" evidence="2">
    <location>
        <begin position="22"/>
        <end position="550"/>
    </location>
</feature>
<reference evidence="5" key="1">
    <citation type="journal article" date="2019" name="Int. J. Syst. Evol. Microbiol.">
        <title>The Global Catalogue of Microorganisms (GCM) 10K type strain sequencing project: providing services to taxonomists for standard genome sequencing and annotation.</title>
        <authorList>
            <consortium name="The Broad Institute Genomics Platform"/>
            <consortium name="The Broad Institute Genome Sequencing Center for Infectious Disease"/>
            <person name="Wu L."/>
            <person name="Ma J."/>
        </authorList>
    </citation>
    <scope>NUCLEOTIDE SEQUENCE [LARGE SCALE GENOMIC DNA]</scope>
    <source>
        <strain evidence="5">KCTC 3950</strain>
    </source>
</reference>
<sequence length="550" mass="61112">MLNMRKTMSIVLALVLTVCMAACSGGNNSGKSSENGSSASGTGNNAGSGNKNSNADTPASTGNAAADSGSADTSKEVELSILVPGDPPTNGTLEKVEAKWNDLFKQMINATVKLKWVGWTDWQTKYDLAMASGEAYDLIVVGDWLNFWANSKKGAYMNLEDLLPKAAPELWSEFKEDWPSVTNDGHITMIPETHYSQWTDQGIYYRGDWAKEFGITEPIKDFDTLGKYLQGIKDKKKGVIPYDVTAGTKYEPYWGWVQSHTDALLMEMVPTGFLHLFWGKSYYEKYTAWSPVFDQTFVDEAVMMKDWADKGYWRKDALNFTGDTRAELQEGKTGTDAHHSQTFRGLRATMDQKQPGSELQMFAYADTRGNLMTDSPVHGGFAVGANSKNPERALMALELIHNDPDIYRLFQYGIEGEQYVVKDGLRAQPDGYDPAKSDFFSNMWGARNDKNEIPSKNEYAGIYDMFKEKAAKAKRYPYASFVFDKTPVQAELSALSNVTSTMGPAIIWGKAGDPVKAVENFRKKLKAAGYDKVLAELQKQLDAYKAKVEG</sequence>
<evidence type="ECO:0000259" key="3">
    <source>
        <dbReference type="Pfam" id="PF12010"/>
    </source>
</evidence>
<accession>A0ABW5P870</accession>